<protein>
    <submittedName>
        <fullName evidence="3">Uncharacterized protein</fullName>
    </submittedName>
</protein>
<name>A0A1I6I375_9MICO</name>
<feature type="compositionally biased region" description="Polar residues" evidence="1">
    <location>
        <begin position="91"/>
        <end position="107"/>
    </location>
</feature>
<sequence>MTSARGGHGLPGLRFGASGPRSGGHGFPAPRFGGGPGAATASPPAAGAAARPPMSRRRRGWLWAVAVVAAIAVTIGGASITGVAVLTAIAQSSPSGSEATGDGSSTGADAWEDDVTTRLSTAMQENDRAAFVAAGDGRVAQHLAAIWDETKKLGWTLGVAESTDATGSVQLAFNMQLGGFHAVAAHDGTGFGGELLATFVYDATITGTGPRSKVTALDAVADMPWDRGEQIAVARGEHVALFADADEAALAEDRIPEAEAAAEDVLARPEWAGSTARLDGFVTYVTEDDQDFHAAYGPDMADGVAGFCLFDYRPTRWTAEQVPGLASGPYPGGGLAVLGPDGLLDEDGYVFAHEFAHYLQNAYAPAPLTADGAKGDDRAFSEGYAEAVAADYADASAELFTTRDVRRTVLDGDVADAVSAAAFDDSARVDTAYLTAGSYFYFLDQQHADYRALLTTDGSTPFVTEVDTVMPPGLRIADWQAWMASQ</sequence>
<feature type="compositionally biased region" description="Gly residues" evidence="1">
    <location>
        <begin position="21"/>
        <end position="37"/>
    </location>
</feature>
<feature type="transmembrane region" description="Helical" evidence="2">
    <location>
        <begin position="61"/>
        <end position="90"/>
    </location>
</feature>
<keyword evidence="2" id="KW-1133">Transmembrane helix</keyword>
<feature type="compositionally biased region" description="Gly residues" evidence="1">
    <location>
        <begin position="1"/>
        <end position="10"/>
    </location>
</feature>
<feature type="region of interest" description="Disordered" evidence="1">
    <location>
        <begin position="91"/>
        <end position="110"/>
    </location>
</feature>
<evidence type="ECO:0000313" key="3">
    <source>
        <dbReference type="EMBL" id="SFR61127.1"/>
    </source>
</evidence>
<evidence type="ECO:0000256" key="1">
    <source>
        <dbReference type="SAM" id="MobiDB-lite"/>
    </source>
</evidence>
<dbReference type="Proteomes" id="UP000198877">
    <property type="component" value="Unassembled WGS sequence"/>
</dbReference>
<keyword evidence="2" id="KW-0472">Membrane</keyword>
<keyword evidence="2" id="KW-0812">Transmembrane</keyword>
<proteinExistence type="predicted"/>
<feature type="region of interest" description="Disordered" evidence="1">
    <location>
        <begin position="1"/>
        <end position="52"/>
    </location>
</feature>
<dbReference type="AlphaFoldDB" id="A0A1I6I375"/>
<evidence type="ECO:0000313" key="4">
    <source>
        <dbReference type="Proteomes" id="UP000198877"/>
    </source>
</evidence>
<organism evidence="3 4">
    <name type="scientific">Microbacterium azadirachtae</name>
    <dbReference type="NCBI Taxonomy" id="582680"/>
    <lineage>
        <taxon>Bacteria</taxon>
        <taxon>Bacillati</taxon>
        <taxon>Actinomycetota</taxon>
        <taxon>Actinomycetes</taxon>
        <taxon>Micrococcales</taxon>
        <taxon>Microbacteriaceae</taxon>
        <taxon>Microbacterium</taxon>
    </lineage>
</organism>
<evidence type="ECO:0000256" key="2">
    <source>
        <dbReference type="SAM" id="Phobius"/>
    </source>
</evidence>
<reference evidence="4" key="1">
    <citation type="submission" date="2016-10" db="EMBL/GenBank/DDBJ databases">
        <authorList>
            <person name="Varghese N."/>
            <person name="Submissions S."/>
        </authorList>
    </citation>
    <scope>NUCLEOTIDE SEQUENCE [LARGE SCALE GENOMIC DNA]</scope>
    <source>
        <strain evidence="4">CL127</strain>
    </source>
</reference>
<dbReference type="EMBL" id="FOYR01000002">
    <property type="protein sequence ID" value="SFR61127.1"/>
    <property type="molecule type" value="Genomic_DNA"/>
</dbReference>
<feature type="compositionally biased region" description="Low complexity" evidence="1">
    <location>
        <begin position="38"/>
        <end position="52"/>
    </location>
</feature>
<gene>
    <name evidence="3" type="ORF">SAMN04488591_2380</name>
</gene>
<accession>A0A1I6I375</accession>